<dbReference type="AlphaFoldDB" id="A0A2V5IAQ5"/>
<proteinExistence type="predicted"/>
<reference evidence="1 2" key="1">
    <citation type="submission" date="2018-02" db="EMBL/GenBank/DDBJ databases">
        <title>The genomes of Aspergillus section Nigri reveals drivers in fungal speciation.</title>
        <authorList>
            <consortium name="DOE Joint Genome Institute"/>
            <person name="Vesth T.C."/>
            <person name="Nybo J."/>
            <person name="Theobald S."/>
            <person name="Brandl J."/>
            <person name="Frisvad J.C."/>
            <person name="Nielsen K.F."/>
            <person name="Lyhne E.K."/>
            <person name="Kogle M.E."/>
            <person name="Kuo A."/>
            <person name="Riley R."/>
            <person name="Clum A."/>
            <person name="Nolan M."/>
            <person name="Lipzen A."/>
            <person name="Salamov A."/>
            <person name="Henrissat B."/>
            <person name="Wiebenga A."/>
            <person name="De vries R.P."/>
            <person name="Grigoriev I.V."/>
            <person name="Mortensen U.H."/>
            <person name="Andersen M.R."/>
            <person name="Baker S.E."/>
        </authorList>
    </citation>
    <scope>NUCLEOTIDE SEQUENCE [LARGE SCALE GENOMIC DNA]</scope>
    <source>
        <strain evidence="1 2">CBS 115571</strain>
    </source>
</reference>
<gene>
    <name evidence="1" type="ORF">BO99DRAFT_307765</name>
</gene>
<protein>
    <submittedName>
        <fullName evidence="1">Uncharacterized protein</fullName>
    </submittedName>
</protein>
<name>A0A2V5IAQ5_ASPV1</name>
<organism evidence="1 2">
    <name type="scientific">Aspergillus violaceofuscus (strain CBS 115571)</name>
    <dbReference type="NCBI Taxonomy" id="1450538"/>
    <lineage>
        <taxon>Eukaryota</taxon>
        <taxon>Fungi</taxon>
        <taxon>Dikarya</taxon>
        <taxon>Ascomycota</taxon>
        <taxon>Pezizomycotina</taxon>
        <taxon>Eurotiomycetes</taxon>
        <taxon>Eurotiomycetidae</taxon>
        <taxon>Eurotiales</taxon>
        <taxon>Aspergillaceae</taxon>
        <taxon>Aspergillus</taxon>
    </lineage>
</organism>
<evidence type="ECO:0000313" key="1">
    <source>
        <dbReference type="EMBL" id="PYI16706.1"/>
    </source>
</evidence>
<feature type="non-terminal residue" evidence="1">
    <location>
        <position position="55"/>
    </location>
</feature>
<dbReference type="OMA" id="IDRCAAY"/>
<keyword evidence="2" id="KW-1185">Reference proteome</keyword>
<accession>A0A2V5IAQ5</accession>
<sequence>MCYKLVERFAACRCLYFQHAVDPCEAYGQRGHSVQEKVVLVGYACAQHSIKFNSG</sequence>
<dbReference type="Proteomes" id="UP000249829">
    <property type="component" value="Unassembled WGS sequence"/>
</dbReference>
<evidence type="ECO:0000313" key="2">
    <source>
        <dbReference type="Proteomes" id="UP000249829"/>
    </source>
</evidence>
<dbReference type="EMBL" id="KZ825165">
    <property type="protein sequence ID" value="PYI16706.1"/>
    <property type="molecule type" value="Genomic_DNA"/>
</dbReference>